<dbReference type="VEuPathDB" id="VectorBase:BGLB028010"/>
<evidence type="ECO:0000256" key="3">
    <source>
        <dbReference type="ARBA" id="ARBA00008954"/>
    </source>
</evidence>
<gene>
    <name evidence="6" type="primary">106069847</name>
</gene>
<dbReference type="AlphaFoldDB" id="A0A2C9L7P5"/>
<name>A0A2C9L7P5_BIOGL</name>
<dbReference type="PANTHER" id="PTHR45688:SF3">
    <property type="entry name" value="ALANINE--GLYOXYLATE AMINOTRANSFERASE 2, MITOCHONDRIAL"/>
    <property type="match status" value="1"/>
</dbReference>
<organism evidence="6 7">
    <name type="scientific">Biomphalaria glabrata</name>
    <name type="common">Bloodfluke planorb</name>
    <name type="synonym">Freshwater snail</name>
    <dbReference type="NCBI Taxonomy" id="6526"/>
    <lineage>
        <taxon>Eukaryota</taxon>
        <taxon>Metazoa</taxon>
        <taxon>Spiralia</taxon>
        <taxon>Lophotrochozoa</taxon>
        <taxon>Mollusca</taxon>
        <taxon>Gastropoda</taxon>
        <taxon>Heterobranchia</taxon>
        <taxon>Euthyneura</taxon>
        <taxon>Panpulmonata</taxon>
        <taxon>Hygrophila</taxon>
        <taxon>Lymnaeoidea</taxon>
        <taxon>Planorbidae</taxon>
        <taxon>Biomphalaria</taxon>
    </lineage>
</organism>
<dbReference type="PANTHER" id="PTHR45688">
    <property type="match status" value="1"/>
</dbReference>
<evidence type="ECO:0000256" key="5">
    <source>
        <dbReference type="ARBA" id="ARBA00022679"/>
    </source>
</evidence>
<keyword evidence="5" id="KW-0808">Transferase</keyword>
<proteinExistence type="inferred from homology"/>
<reference evidence="6" key="1">
    <citation type="submission" date="2020-05" db="UniProtKB">
        <authorList>
            <consortium name="EnsemblMetazoa"/>
        </authorList>
    </citation>
    <scope>IDENTIFICATION</scope>
    <source>
        <strain evidence="6">BB02</strain>
    </source>
</reference>
<evidence type="ECO:0000256" key="4">
    <source>
        <dbReference type="ARBA" id="ARBA00022576"/>
    </source>
</evidence>
<dbReference type="STRING" id="6526.A0A2C9L7P5"/>
<evidence type="ECO:0000313" key="6">
    <source>
        <dbReference type="EnsemblMetazoa" id="BGLB028010-PA"/>
    </source>
</evidence>
<dbReference type="SUPFAM" id="SSF53383">
    <property type="entry name" value="PLP-dependent transferases"/>
    <property type="match status" value="1"/>
</dbReference>
<dbReference type="GO" id="GO:0008453">
    <property type="term" value="F:alanine-glyoxylate transaminase activity"/>
    <property type="evidence" value="ECO:0007669"/>
    <property type="project" value="TreeGrafter"/>
</dbReference>
<evidence type="ECO:0000256" key="1">
    <source>
        <dbReference type="ARBA" id="ARBA00001933"/>
    </source>
</evidence>
<comment type="cofactor">
    <cofactor evidence="1">
        <name>pyridoxal 5'-phosphate</name>
        <dbReference type="ChEBI" id="CHEBI:597326"/>
    </cofactor>
</comment>
<dbReference type="InterPro" id="IPR015424">
    <property type="entry name" value="PyrdxlP-dep_Trfase"/>
</dbReference>
<dbReference type="Gene3D" id="3.90.1150.10">
    <property type="entry name" value="Aspartate Aminotransferase, domain 1"/>
    <property type="match status" value="1"/>
</dbReference>
<evidence type="ECO:0000256" key="2">
    <source>
        <dbReference type="ARBA" id="ARBA00004173"/>
    </source>
</evidence>
<dbReference type="Proteomes" id="UP000076420">
    <property type="component" value="Unassembled WGS sequence"/>
</dbReference>
<protein>
    <submittedName>
        <fullName evidence="6">Uncharacterized protein</fullName>
    </submittedName>
</protein>
<comment type="similarity">
    <text evidence="3">Belongs to the class-III pyridoxal-phosphate-dependent aminotransferase family.</text>
</comment>
<evidence type="ECO:0000313" key="7">
    <source>
        <dbReference type="Proteomes" id="UP000076420"/>
    </source>
</evidence>
<dbReference type="InterPro" id="IPR015422">
    <property type="entry name" value="PyrdxlP-dep_Trfase_small"/>
</dbReference>
<dbReference type="GO" id="GO:0019481">
    <property type="term" value="P:L-alanine catabolic process, by transamination"/>
    <property type="evidence" value="ECO:0007669"/>
    <property type="project" value="TreeGrafter"/>
</dbReference>
<comment type="subcellular location">
    <subcellularLocation>
        <location evidence="2">Mitochondrion</location>
    </subcellularLocation>
</comment>
<sequence>MLRKSSKTLLQYSKAKGLNVRHFRCTATASQAANDIPEMPACSFKPSKHEGPDLNSVLSTRKNNLNPALFTFYKEPVYVHQGYMQYLWDTNNKRYLDLFAGIVTVSVGHCHP</sequence>
<dbReference type="GO" id="GO:0005739">
    <property type="term" value="C:mitochondrion"/>
    <property type="evidence" value="ECO:0007669"/>
    <property type="project" value="UniProtKB-SubCell"/>
</dbReference>
<dbReference type="EnsemblMetazoa" id="BGLB028010-RA">
    <property type="protein sequence ID" value="BGLB028010-PA"/>
    <property type="gene ID" value="BGLB028010"/>
</dbReference>
<accession>A0A2C9L7P5</accession>
<dbReference type="VEuPathDB" id="VectorBase:BGLAX_035405"/>
<keyword evidence="4" id="KW-0032">Aminotransferase</keyword>
<dbReference type="GO" id="GO:0009436">
    <property type="term" value="P:glyoxylate catabolic process"/>
    <property type="evidence" value="ECO:0007669"/>
    <property type="project" value="TreeGrafter"/>
</dbReference>
<dbReference type="KEGG" id="bgt:106069847"/>